<protein>
    <recommendedName>
        <fullName evidence="5">F-box domain-containing protein</fullName>
    </recommendedName>
</protein>
<dbReference type="PANTHER" id="PTHR21503:SF8">
    <property type="entry name" value="F-BOX ASSOCIATED DOMAIN-CONTAINING PROTEIN-RELATED"/>
    <property type="match status" value="1"/>
</dbReference>
<reference evidence="1 3" key="2">
    <citation type="submission" date="2022-05" db="EMBL/GenBank/DDBJ databases">
        <title>Chromosome-level reference genomes for two strains of Caenorhabditis briggsae: an improved platform for comparative genomics.</title>
        <authorList>
            <person name="Stevens L."/>
            <person name="Andersen E.C."/>
        </authorList>
    </citation>
    <scope>NUCLEOTIDE SEQUENCE [LARGE SCALE GENOMIC DNA]</scope>
    <source>
        <strain evidence="1">QX1410_ONT</strain>
        <tissue evidence="1">Whole-organism</tissue>
    </source>
</reference>
<dbReference type="EMBL" id="CP090891">
    <property type="protein sequence ID" value="ULU13853.1"/>
    <property type="molecule type" value="Genomic_DNA"/>
</dbReference>
<evidence type="ECO:0000313" key="3">
    <source>
        <dbReference type="Proteomes" id="UP000827892"/>
    </source>
</evidence>
<proteinExistence type="predicted"/>
<evidence type="ECO:0008006" key="5">
    <source>
        <dbReference type="Google" id="ProtNLM"/>
    </source>
</evidence>
<dbReference type="PANTHER" id="PTHR21503">
    <property type="entry name" value="F-BOX-CONTAINING HYPOTHETICAL PROTEIN C.ELEGANS"/>
    <property type="match status" value="1"/>
</dbReference>
<dbReference type="Proteomes" id="UP000829354">
    <property type="component" value="Chromosome I"/>
</dbReference>
<dbReference type="OMA" id="PCKINEV"/>
<accession>A0AAE9E8S9</accession>
<sequence>MPISLHRMPILIKKMIISEMSLDERLHLSVLSKRASCILGLYKANLSSILITVKASHITVRVGKLPRGAWFFEIPFYSSSKDNNNFVWKLEGSAIQVKRTHYPPQTHFVLSADGDAVALFGKLLRHLTSSHNIQNCFDCKFYAIPDGVVSQLESNYVYDKIDIGNDRLEGVTPEDLKFLLENLRAKVLRLNVECLPISIYKYQKNGDKDSLIQKLIIGSYSWVNFSELPPIRVISIWRDGLHQVNTILKAWIAGKNREMEIGDFELGKYSDRNREMIFTGIESDTTSLTTAERNAFLSSESHFPNIKALRDTVALDITREEDELRATVIEATTGPSFQPTQKMFVMVWSDANLRTIGRIVD</sequence>
<keyword evidence="4" id="KW-1185">Reference proteome</keyword>
<name>A0AAE9E8S9_CAEBR</name>
<reference evidence="2 4" key="1">
    <citation type="submission" date="2022-04" db="EMBL/GenBank/DDBJ databases">
        <title>Chromosome-level reference genomes for two strains of Caenorhabditis briggsae: an improved platform for comparative genomics.</title>
        <authorList>
            <person name="Stevens L."/>
            <person name="Andersen E."/>
        </authorList>
    </citation>
    <scope>NUCLEOTIDE SEQUENCE [LARGE SCALE GENOMIC DNA]</scope>
    <source>
        <strain evidence="2">VX34</strain>
        <tissue evidence="2">Whole-organism</tissue>
    </source>
</reference>
<dbReference type="Proteomes" id="UP000827892">
    <property type="component" value="Chromosome I"/>
</dbReference>
<evidence type="ECO:0000313" key="1">
    <source>
        <dbReference type="EMBL" id="ULU13853.1"/>
    </source>
</evidence>
<dbReference type="EMBL" id="CP092620">
    <property type="protein sequence ID" value="UMM14789.1"/>
    <property type="molecule type" value="Genomic_DNA"/>
</dbReference>
<evidence type="ECO:0000313" key="4">
    <source>
        <dbReference type="Proteomes" id="UP000829354"/>
    </source>
</evidence>
<evidence type="ECO:0000313" key="2">
    <source>
        <dbReference type="EMBL" id="UMM14789.1"/>
    </source>
</evidence>
<organism evidence="2 4">
    <name type="scientific">Caenorhabditis briggsae</name>
    <dbReference type="NCBI Taxonomy" id="6238"/>
    <lineage>
        <taxon>Eukaryota</taxon>
        <taxon>Metazoa</taxon>
        <taxon>Ecdysozoa</taxon>
        <taxon>Nematoda</taxon>
        <taxon>Chromadorea</taxon>
        <taxon>Rhabditida</taxon>
        <taxon>Rhabditina</taxon>
        <taxon>Rhabditomorpha</taxon>
        <taxon>Rhabditoidea</taxon>
        <taxon>Rhabditidae</taxon>
        <taxon>Peloderinae</taxon>
        <taxon>Caenorhabditis</taxon>
    </lineage>
</organism>
<dbReference type="AlphaFoldDB" id="A0AAE9E8S9"/>
<gene>
    <name evidence="1" type="ORF">L3Y34_016384</name>
    <name evidence="2" type="ORF">L5515_002457</name>
</gene>